<dbReference type="WBParaSite" id="nRc.2.0.1.t36472-RA">
    <property type="protein sequence ID" value="nRc.2.0.1.t36472-RA"/>
    <property type="gene ID" value="nRc.2.0.1.g36472"/>
</dbReference>
<dbReference type="Proteomes" id="UP000887565">
    <property type="component" value="Unplaced"/>
</dbReference>
<sequence>MRQTLPALPKERSAQGYGLPRSDSDIACCRSGFGTDSVVGFAIATTEIHDAGQHKPVNNTENAWPLQHNRTEGTPAPLACFIPKDCCPEFLRTPHLAKKYPHLPWALLKEPFEVEVLTAADVVLLAPAALGILGPDIPQRAIEFIADGTIQATPVDKILLDGEPSSPAVDAICRAVEEASRKPQPTAQPVANAFGEMLPAINDNISIIELSPFPTATALQSPKIGILCAVHLCGGLVIDFPGEDPVSSDDDDEE</sequence>
<keyword evidence="1" id="KW-1185">Reference proteome</keyword>
<proteinExistence type="predicted"/>
<organism evidence="1 2">
    <name type="scientific">Romanomermis culicivorax</name>
    <name type="common">Nematode worm</name>
    <dbReference type="NCBI Taxonomy" id="13658"/>
    <lineage>
        <taxon>Eukaryota</taxon>
        <taxon>Metazoa</taxon>
        <taxon>Ecdysozoa</taxon>
        <taxon>Nematoda</taxon>
        <taxon>Enoplea</taxon>
        <taxon>Dorylaimia</taxon>
        <taxon>Mermithida</taxon>
        <taxon>Mermithoidea</taxon>
        <taxon>Mermithidae</taxon>
        <taxon>Romanomermis</taxon>
    </lineage>
</organism>
<protein>
    <submittedName>
        <fullName evidence="2">YrdC-like domain-containing protein</fullName>
    </submittedName>
</protein>
<dbReference type="AlphaFoldDB" id="A0A915KCN9"/>
<reference evidence="2" key="1">
    <citation type="submission" date="2022-11" db="UniProtKB">
        <authorList>
            <consortium name="WormBaseParasite"/>
        </authorList>
    </citation>
    <scope>IDENTIFICATION</scope>
</reference>
<accession>A0A915KCN9</accession>
<evidence type="ECO:0000313" key="2">
    <source>
        <dbReference type="WBParaSite" id="nRc.2.0.1.t36472-RA"/>
    </source>
</evidence>
<name>A0A915KCN9_ROMCU</name>
<evidence type="ECO:0000313" key="1">
    <source>
        <dbReference type="Proteomes" id="UP000887565"/>
    </source>
</evidence>